<evidence type="ECO:0000313" key="2">
    <source>
        <dbReference type="Proteomes" id="UP000005018"/>
    </source>
</evidence>
<dbReference type="KEGG" id="cot:CORT_0C04730"/>
<reference evidence="1 2" key="1">
    <citation type="journal article" date="2012" name="PLoS ONE">
        <title>Sequence and analysis of the genome of the pathogenic yeast Candida orthopsilosis.</title>
        <authorList>
            <person name="Riccombeni A."/>
            <person name="Vidanes G."/>
            <person name="Proux-Wera E."/>
            <person name="Wolfe K.H."/>
            <person name="Butler G."/>
        </authorList>
    </citation>
    <scope>NUCLEOTIDE SEQUENCE [LARGE SCALE GENOMIC DNA]</scope>
    <source>
        <strain evidence="1 2">Co 90-125</strain>
    </source>
</reference>
<dbReference type="EMBL" id="HE681721">
    <property type="protein sequence ID" value="CCG25847.1"/>
    <property type="molecule type" value="Genomic_DNA"/>
</dbReference>
<gene>
    <name evidence="1" type="ORF">CORT_0C04730</name>
</gene>
<evidence type="ECO:0000313" key="1">
    <source>
        <dbReference type="EMBL" id="CCG25847.1"/>
    </source>
</evidence>
<protein>
    <submittedName>
        <fullName evidence="1">Uncharacterized protein</fullName>
    </submittedName>
</protein>
<name>H8X2Y7_CANO9</name>
<accession>H8X2Y7</accession>
<dbReference type="eggNOG" id="ENOG502RPU7">
    <property type="taxonomic scope" value="Eukaryota"/>
</dbReference>
<dbReference type="Proteomes" id="UP000005018">
    <property type="component" value="Chromosome 3"/>
</dbReference>
<dbReference type="OrthoDB" id="4026135at2759"/>
<dbReference type="GeneID" id="14539809"/>
<dbReference type="RefSeq" id="XP_003868751.1">
    <property type="nucleotide sequence ID" value="XM_003868703.1"/>
</dbReference>
<keyword evidence="2" id="KW-1185">Reference proteome</keyword>
<organism evidence="1 2">
    <name type="scientific">Candida orthopsilosis (strain 90-125)</name>
    <name type="common">Yeast</name>
    <dbReference type="NCBI Taxonomy" id="1136231"/>
    <lineage>
        <taxon>Eukaryota</taxon>
        <taxon>Fungi</taxon>
        <taxon>Dikarya</taxon>
        <taxon>Ascomycota</taxon>
        <taxon>Saccharomycotina</taxon>
        <taxon>Pichiomycetes</taxon>
        <taxon>Debaryomycetaceae</taxon>
        <taxon>Candida/Lodderomyces clade</taxon>
        <taxon>Candida</taxon>
    </lineage>
</organism>
<dbReference type="HOGENOM" id="CLU_473257_0_0_1"/>
<sequence>MQPTNAQVATTISSIESLPLELLSKIIVWLSEAQVDICGLKDDEDRFPAHTYITNSERCYGYYRDLLSLSSTSRTMRIRLGGVLFRNISLVRRNQIDSVLSTPTSRQSYSDKKTYHREFIKELIGGNIEDCSKSELARSSFKNYIIGDRNFKCYYEDRLSMCNFVSYLECDNELLNSSELMMFPNLTELRILDECVDSIIQSDVELPKLKFLAVHAQTLQMSDSLLETLCNLRRLDLFLNYSDIPATDGIQRVLKYLSQHKPAFVEVSLFLDQPYNLCYSDTINLLKLVASSTRLQKLTIRVKRRKSSQRSTSGEHELHSGYIGDEVLKVFQLVEQLIIDISFLDVIKLNPIMESSSQRAPGMRRQITIVDRAVSGPKMTITQKEILGTIIRTCGFTGFSFYYGEALEESHLHVLNIVTDFVRWMVDPTSNHSKTYKGLDRVFIEKCWSVTDDSVIREYLHKLMMSGPTKFVINHFKVWNRWVLNSPRYRKRERFDLSYLKSSQYNVTTNAGYYIGTSNMPADVVTFVTSQSVGSELAENYFWSIETSLCDFEQYCIRQRRSMLFG</sequence>
<proteinExistence type="predicted"/>
<dbReference type="AlphaFoldDB" id="H8X2Y7"/>